<evidence type="ECO:0000313" key="4">
    <source>
        <dbReference type="EMBL" id="NEK56785.1"/>
    </source>
</evidence>
<dbReference type="Proteomes" id="UP000470246">
    <property type="component" value="Unassembled WGS sequence"/>
</dbReference>
<name>A0A7K3VVW6_9ACTN</name>
<dbReference type="RefSeq" id="WP_163479961.1">
    <property type="nucleotide sequence ID" value="NZ_JAAGWF010000003.1"/>
</dbReference>
<comment type="caution">
    <text evidence="4">The sequence shown here is derived from an EMBL/GenBank/DDBJ whole genome shotgun (WGS) entry which is preliminary data.</text>
</comment>
<dbReference type="Gene3D" id="3.50.50.60">
    <property type="entry name" value="FAD/NAD(P)-binding domain"/>
    <property type="match status" value="1"/>
</dbReference>
<dbReference type="InterPro" id="IPR036188">
    <property type="entry name" value="FAD/NAD-bd_sf"/>
</dbReference>
<dbReference type="AlphaFoldDB" id="A0A7K3VVW6"/>
<sequence>MSAVDNVLVVGAGLAGTATAIHLASSGVAVDLVEIKPEVTALGSGITLQGNALRELRALGVLDECIAEGWTSEGLVLRAPFAPDATVIARMPNVRSGGPDLPASMGMYRPDLARILMGRAEQAGVKTRFSSTIQELEQDGVGVDVRFTDGSTRRYDLVVAADGVRSWTRRMLQIPLETRSVGMGIWRVFAPRPAEVENSEFYYGGPCYIAGYTPTGTNSVYAVLVEDAQDRTTVSPQEKVAIVRQLSEAYHGPWDEIRESITDPEKIHYTWFEEHLLDAPWHRGRVVLIGDAVHTCPPTLAQGGALALEDASVLAELLTSADRLDDDLLSRFAARRHDRVKTVVDASLQLARWQLAHEQGDVPALMGRIAALTSQPA</sequence>
<feature type="domain" description="FAD-binding" evidence="3">
    <location>
        <begin position="6"/>
        <end position="347"/>
    </location>
</feature>
<dbReference type="NCBIfam" id="NF005313">
    <property type="entry name" value="PRK06847.1"/>
    <property type="match status" value="1"/>
</dbReference>
<keyword evidence="2" id="KW-0503">Monooxygenase</keyword>
<evidence type="ECO:0000259" key="3">
    <source>
        <dbReference type="Pfam" id="PF01494"/>
    </source>
</evidence>
<dbReference type="GO" id="GO:0004497">
    <property type="term" value="F:monooxygenase activity"/>
    <property type="evidence" value="ECO:0007669"/>
    <property type="project" value="UniProtKB-KW"/>
</dbReference>
<dbReference type="PRINTS" id="PR00420">
    <property type="entry name" value="RNGMNOXGNASE"/>
</dbReference>
<dbReference type="PANTHER" id="PTHR13789">
    <property type="entry name" value="MONOOXYGENASE"/>
    <property type="match status" value="1"/>
</dbReference>
<dbReference type="GO" id="GO:0071949">
    <property type="term" value="F:FAD binding"/>
    <property type="evidence" value="ECO:0007669"/>
    <property type="project" value="InterPro"/>
</dbReference>
<organism evidence="4 5">
    <name type="scientific">Geodermatophilus sabuli</name>
    <dbReference type="NCBI Taxonomy" id="1564158"/>
    <lineage>
        <taxon>Bacteria</taxon>
        <taxon>Bacillati</taxon>
        <taxon>Actinomycetota</taxon>
        <taxon>Actinomycetes</taxon>
        <taxon>Geodermatophilales</taxon>
        <taxon>Geodermatophilaceae</taxon>
        <taxon>Geodermatophilus</taxon>
    </lineage>
</organism>
<dbReference type="Pfam" id="PF01494">
    <property type="entry name" value="FAD_binding_3"/>
    <property type="match status" value="1"/>
</dbReference>
<dbReference type="InterPro" id="IPR002938">
    <property type="entry name" value="FAD-bd"/>
</dbReference>
<dbReference type="EMBL" id="JAAGWF010000003">
    <property type="protein sequence ID" value="NEK56785.1"/>
    <property type="molecule type" value="Genomic_DNA"/>
</dbReference>
<evidence type="ECO:0000313" key="5">
    <source>
        <dbReference type="Proteomes" id="UP000470246"/>
    </source>
</evidence>
<dbReference type="InterPro" id="IPR050493">
    <property type="entry name" value="FAD-dep_Monooxygenase_BioMet"/>
</dbReference>
<evidence type="ECO:0000256" key="2">
    <source>
        <dbReference type="ARBA" id="ARBA00023033"/>
    </source>
</evidence>
<evidence type="ECO:0000256" key="1">
    <source>
        <dbReference type="ARBA" id="ARBA00023002"/>
    </source>
</evidence>
<proteinExistence type="predicted"/>
<protein>
    <submittedName>
        <fullName evidence="4">FAD-dependent oxidoreductase</fullName>
    </submittedName>
</protein>
<dbReference type="PANTHER" id="PTHR13789:SF309">
    <property type="entry name" value="PUTATIVE (AFU_ORTHOLOGUE AFUA_6G14510)-RELATED"/>
    <property type="match status" value="1"/>
</dbReference>
<keyword evidence="5" id="KW-1185">Reference proteome</keyword>
<accession>A0A7K3VVW6</accession>
<keyword evidence="1" id="KW-0560">Oxidoreductase</keyword>
<reference evidence="4 5" key="1">
    <citation type="submission" date="2020-02" db="EMBL/GenBank/DDBJ databases">
        <title>Geodermatophilus sabuli CPCC 205279 I12A-02694.</title>
        <authorList>
            <person name="Jiang Z."/>
        </authorList>
    </citation>
    <scope>NUCLEOTIDE SEQUENCE [LARGE SCALE GENOMIC DNA]</scope>
    <source>
        <strain evidence="4 5">I12A-02694</strain>
    </source>
</reference>
<gene>
    <name evidence="4" type="ORF">GCU56_02710</name>
</gene>
<dbReference type="SUPFAM" id="SSF51905">
    <property type="entry name" value="FAD/NAD(P)-binding domain"/>
    <property type="match status" value="1"/>
</dbReference>